<dbReference type="InterPro" id="IPR011711">
    <property type="entry name" value="GntR_C"/>
</dbReference>
<feature type="domain" description="HTH gntR-type" evidence="4">
    <location>
        <begin position="12"/>
        <end position="79"/>
    </location>
</feature>
<evidence type="ECO:0000313" key="6">
    <source>
        <dbReference type="Proteomes" id="UP000462055"/>
    </source>
</evidence>
<keyword evidence="3" id="KW-0804">Transcription</keyword>
<gene>
    <name evidence="5" type="ORF">F8568_045850</name>
</gene>
<protein>
    <submittedName>
        <fullName evidence="5">FCD domain-containing protein</fullName>
    </submittedName>
</protein>
<dbReference type="PANTHER" id="PTHR43537">
    <property type="entry name" value="TRANSCRIPTIONAL REGULATOR, GNTR FAMILY"/>
    <property type="match status" value="1"/>
</dbReference>
<proteinExistence type="predicted"/>
<dbReference type="RefSeq" id="WP_151600451.1">
    <property type="nucleotide sequence ID" value="NZ_WBMS02000080.1"/>
</dbReference>
<keyword evidence="1" id="KW-0805">Transcription regulation</keyword>
<dbReference type="SUPFAM" id="SSF46785">
    <property type="entry name" value="Winged helix' DNA-binding domain"/>
    <property type="match status" value="1"/>
</dbReference>
<dbReference type="InterPro" id="IPR000524">
    <property type="entry name" value="Tscrpt_reg_HTH_GntR"/>
</dbReference>
<name>A0A6I4MUB7_9ACTN</name>
<dbReference type="Proteomes" id="UP000462055">
    <property type="component" value="Unassembled WGS sequence"/>
</dbReference>
<dbReference type="Gene3D" id="1.20.120.530">
    <property type="entry name" value="GntR ligand-binding domain-like"/>
    <property type="match status" value="1"/>
</dbReference>
<sequence length="218" mass="23647">MPAHEQTTDVPGAGRPDVAEAIREAIVRGDFAPNQRLVESDLSDMFGVGRSSVRAALFELTTEGLVERVQNRGARVRAVTVDEAIEISELRMVVEGLCAAKAAERVTDTEVAELRALGDAMRAAVAQGHVLEYSELNKALHSRIVEISGQRTAAGVLRRLRAQNVRHQFQLALVPGRPNVSVAEHLAIIDEICARAPDAAERAARRHLRSVIDALKAI</sequence>
<dbReference type="GO" id="GO:0003700">
    <property type="term" value="F:DNA-binding transcription factor activity"/>
    <property type="evidence" value="ECO:0007669"/>
    <property type="project" value="InterPro"/>
</dbReference>
<reference evidence="5" key="1">
    <citation type="submission" date="2019-12" db="EMBL/GenBank/DDBJ databases">
        <title>Actinomadura physcomitrii sp. nov., a novel actinomycete isolated from moss [Physcomitrium sphaericum (Ludw) Fuernr].</title>
        <authorList>
            <person name="Zhuang X."/>
        </authorList>
    </citation>
    <scope>NUCLEOTIDE SEQUENCE [LARGE SCALE GENOMIC DNA]</scope>
    <source>
        <strain evidence="5">LD22</strain>
    </source>
</reference>
<dbReference type="EMBL" id="WBMS02000080">
    <property type="protein sequence ID" value="MWA07527.1"/>
    <property type="molecule type" value="Genomic_DNA"/>
</dbReference>
<evidence type="ECO:0000313" key="5">
    <source>
        <dbReference type="EMBL" id="MWA07527.1"/>
    </source>
</evidence>
<organism evidence="5 6">
    <name type="scientific">Actinomadura physcomitrii</name>
    <dbReference type="NCBI Taxonomy" id="2650748"/>
    <lineage>
        <taxon>Bacteria</taxon>
        <taxon>Bacillati</taxon>
        <taxon>Actinomycetota</taxon>
        <taxon>Actinomycetes</taxon>
        <taxon>Streptosporangiales</taxon>
        <taxon>Thermomonosporaceae</taxon>
        <taxon>Actinomadura</taxon>
    </lineage>
</organism>
<dbReference type="InterPro" id="IPR036390">
    <property type="entry name" value="WH_DNA-bd_sf"/>
</dbReference>
<dbReference type="SUPFAM" id="SSF48008">
    <property type="entry name" value="GntR ligand-binding domain-like"/>
    <property type="match status" value="1"/>
</dbReference>
<dbReference type="Pfam" id="PF00392">
    <property type="entry name" value="GntR"/>
    <property type="match status" value="1"/>
</dbReference>
<keyword evidence="2" id="KW-0238">DNA-binding</keyword>
<accession>A0A6I4MUB7</accession>
<dbReference type="AlphaFoldDB" id="A0A6I4MUB7"/>
<dbReference type="CDD" id="cd07377">
    <property type="entry name" value="WHTH_GntR"/>
    <property type="match status" value="1"/>
</dbReference>
<dbReference type="PANTHER" id="PTHR43537:SF24">
    <property type="entry name" value="GLUCONATE OPERON TRANSCRIPTIONAL REPRESSOR"/>
    <property type="match status" value="1"/>
</dbReference>
<dbReference type="SMART" id="SM00895">
    <property type="entry name" value="FCD"/>
    <property type="match status" value="1"/>
</dbReference>
<dbReference type="InterPro" id="IPR036388">
    <property type="entry name" value="WH-like_DNA-bd_sf"/>
</dbReference>
<evidence type="ECO:0000256" key="3">
    <source>
        <dbReference type="ARBA" id="ARBA00023163"/>
    </source>
</evidence>
<dbReference type="InterPro" id="IPR008920">
    <property type="entry name" value="TF_FadR/GntR_C"/>
</dbReference>
<evidence type="ECO:0000259" key="4">
    <source>
        <dbReference type="PROSITE" id="PS50949"/>
    </source>
</evidence>
<dbReference type="PROSITE" id="PS50949">
    <property type="entry name" value="HTH_GNTR"/>
    <property type="match status" value="1"/>
</dbReference>
<comment type="caution">
    <text evidence="5">The sequence shown here is derived from an EMBL/GenBank/DDBJ whole genome shotgun (WGS) entry which is preliminary data.</text>
</comment>
<evidence type="ECO:0000256" key="2">
    <source>
        <dbReference type="ARBA" id="ARBA00023125"/>
    </source>
</evidence>
<dbReference type="Gene3D" id="1.10.10.10">
    <property type="entry name" value="Winged helix-like DNA-binding domain superfamily/Winged helix DNA-binding domain"/>
    <property type="match status" value="1"/>
</dbReference>
<dbReference type="SMART" id="SM00345">
    <property type="entry name" value="HTH_GNTR"/>
    <property type="match status" value="1"/>
</dbReference>
<dbReference type="Pfam" id="PF07729">
    <property type="entry name" value="FCD"/>
    <property type="match status" value="1"/>
</dbReference>
<evidence type="ECO:0000256" key="1">
    <source>
        <dbReference type="ARBA" id="ARBA00023015"/>
    </source>
</evidence>
<keyword evidence="6" id="KW-1185">Reference proteome</keyword>
<dbReference type="GO" id="GO:0003677">
    <property type="term" value="F:DNA binding"/>
    <property type="evidence" value="ECO:0007669"/>
    <property type="project" value="UniProtKB-KW"/>
</dbReference>